<dbReference type="AlphaFoldDB" id="A0A346B066"/>
<dbReference type="InterPro" id="IPR036709">
    <property type="entry name" value="Autotransporte_beta_dom_sf"/>
</dbReference>
<organism evidence="2 3">
    <name type="scientific">Megasphaera stantonii</name>
    <dbReference type="NCBI Taxonomy" id="2144175"/>
    <lineage>
        <taxon>Bacteria</taxon>
        <taxon>Bacillati</taxon>
        <taxon>Bacillota</taxon>
        <taxon>Negativicutes</taxon>
        <taxon>Veillonellales</taxon>
        <taxon>Veillonellaceae</taxon>
        <taxon>Megasphaera</taxon>
    </lineage>
</organism>
<dbReference type="KEGG" id="meg:DKB62_07995"/>
<dbReference type="SMART" id="SM00869">
    <property type="entry name" value="Autotransporter"/>
    <property type="match status" value="1"/>
</dbReference>
<dbReference type="OrthoDB" id="3035893at2"/>
<dbReference type="PROSITE" id="PS51208">
    <property type="entry name" value="AUTOTRANSPORTER"/>
    <property type="match status" value="1"/>
</dbReference>
<proteinExistence type="predicted"/>
<name>A0A346B066_9FIRM</name>
<sequence>MDMDVHETLNGNLTTILDGNVTTTVSNKANLGAFANGGGAAAIGGTATSTVTGDTTLNLNGGENVMKGGINGLNVGVAGGGAAVSTIGGTAESVVEGSSTVNVNDGLVIGMAGGGVAAAVDATGAVEAIKGGQIGNNGGSSDIDISGFTVTVNNAIEGGTATATTGHTNIHLTGNTTALGVIGGGVAVTSHTYTVRSAEEQKDPVPDGYDVNDAYGSSKATANTGKVTIVVNLDSQDPDTVAANIGGALSSVIDAVKDGNLDNINADGVVGQGAAVGVFGGGVAFGHGSYRSYIGSEDAGAYSIANNKDGADIYLLKGYAAGVFGGGAAGTLNNAKAETNTGVVNTYVGEDMKAVGIFGGGFALSMEGETSNIDTNGTEGTLASSNVEQNNIVVDGDVDGIYGGGMAIGNSNLGRGENVSDAATHVGTTNITVNKGTVDRLQLISIMQASKNDNTDGAPWWNHLGMNASMAMADLKGITDETSIAAGGMGMGMTGSDTVDVANVTINGGTITKDILGGGIAVDNMRDGSGAHVGTSTITLNGGTVGGSVYAGGAINGTTPSAVDTSAKWGEHGVEGHKGYNTDATSSTVGEATVVLNGTAVTGEISGQGYEMTTKYNPADDNDFNPFDNNKENPQYEATYEKSAYNSVTNSTLVLAGDNTLSALDNTDKKYTSDSKIHDFDNINVEANSVTKLDSKLNADQTALIDGGKVTVADSAILDVSELQVSDGTYNVVQNYENGSTFWTNEDLQYDRFTNYAETVFGDATYGVKFSELTDENKDAAANELADFLDAGAIKPLIDQGYAVGWDNVNAGAYEYFHDWNDNAPAMNAAFGRGMMLGEDSAVMGNTVSVARDVADEVAQHLSFTEDFVQDHDSIYGDDNIWAKYIHNKFETDGMSSSFGDITADNDYNGVIVGYDFNQSGKLQSGVAIHYGHGDGTGSFSRNDYDAWGVSLYGALKDEEAGTNLMADIGYTKTSNDITGTLNGKDLMADRDLTAWTIGVRGEKEFVSGRNQIVPYVGLRYMNVDPSSYTSYYNGKKAFEYDADKQDIWMVPLGVSFRNETKTGSGWRITPKLDVAYIWAFGDTDNEVDVNMAGASAPLYYTVMDDGSWLASLGVDASHGAWTFGAGYAYQKGDDTKNNKWYVNAGFAF</sequence>
<feature type="domain" description="Autotransporter" evidence="1">
    <location>
        <begin position="874"/>
        <end position="1149"/>
    </location>
</feature>
<evidence type="ECO:0000259" key="1">
    <source>
        <dbReference type="PROSITE" id="PS51208"/>
    </source>
</evidence>
<keyword evidence="3" id="KW-1185">Reference proteome</keyword>
<dbReference type="Gene3D" id="2.40.128.130">
    <property type="entry name" value="Autotransporter beta-domain"/>
    <property type="match status" value="1"/>
</dbReference>
<evidence type="ECO:0000313" key="3">
    <source>
        <dbReference type="Proteomes" id="UP000254337"/>
    </source>
</evidence>
<dbReference type="Pfam" id="PF03797">
    <property type="entry name" value="Autotransporter"/>
    <property type="match status" value="1"/>
</dbReference>
<gene>
    <name evidence="2" type="ORF">DKB62_07995</name>
</gene>
<reference evidence="2 3" key="1">
    <citation type="submission" date="2018-05" db="EMBL/GenBank/DDBJ databases">
        <title>Complete genome sequence of Megasphaera sp. AJH120T, isolated from the ceca of a chicken.</title>
        <authorList>
            <person name="Maki J."/>
            <person name="Looft T."/>
        </authorList>
    </citation>
    <scope>NUCLEOTIDE SEQUENCE [LARGE SCALE GENOMIC DNA]</scope>
    <source>
        <strain evidence="2 3">AJH120</strain>
    </source>
</reference>
<evidence type="ECO:0000313" key="2">
    <source>
        <dbReference type="EMBL" id="AXL21509.1"/>
    </source>
</evidence>
<dbReference type="Proteomes" id="UP000254337">
    <property type="component" value="Chromosome"/>
</dbReference>
<dbReference type="EMBL" id="CP029462">
    <property type="protein sequence ID" value="AXL21509.1"/>
    <property type="molecule type" value="Genomic_DNA"/>
</dbReference>
<protein>
    <submittedName>
        <fullName evidence="2">Autotransporter outer membrane beta-barrel domain-containing protein</fullName>
    </submittedName>
</protein>
<dbReference type="SUPFAM" id="SSF103515">
    <property type="entry name" value="Autotransporter"/>
    <property type="match status" value="1"/>
</dbReference>
<accession>A0A346B066</accession>
<dbReference type="InterPro" id="IPR005546">
    <property type="entry name" value="Autotransporte_beta"/>
</dbReference>